<evidence type="ECO:0000313" key="1">
    <source>
        <dbReference type="EMBL" id="KPJ50127.1"/>
    </source>
</evidence>
<organism evidence="1 2">
    <name type="scientific">candidate division TA06 bacterium DG_26</name>
    <dbReference type="NCBI Taxonomy" id="1703771"/>
    <lineage>
        <taxon>Bacteria</taxon>
        <taxon>Bacteria division TA06</taxon>
    </lineage>
</organism>
<dbReference type="EMBL" id="LIZT01000030">
    <property type="protein sequence ID" value="KPJ50127.1"/>
    <property type="molecule type" value="Genomic_DNA"/>
</dbReference>
<reference evidence="1 2" key="1">
    <citation type="journal article" date="2015" name="Microbiome">
        <title>Genomic resolution of linkages in carbon, nitrogen, and sulfur cycling among widespread estuary sediment bacteria.</title>
        <authorList>
            <person name="Baker B.J."/>
            <person name="Lazar C.S."/>
            <person name="Teske A.P."/>
            <person name="Dick G.J."/>
        </authorList>
    </citation>
    <scope>NUCLEOTIDE SEQUENCE [LARGE SCALE GENOMIC DNA]</scope>
    <source>
        <strain evidence="1">DG_26</strain>
    </source>
</reference>
<comment type="caution">
    <text evidence="1">The sequence shown here is derived from an EMBL/GenBank/DDBJ whole genome shotgun (WGS) entry which is preliminary data.</text>
</comment>
<dbReference type="AlphaFoldDB" id="A0A0S7WJ88"/>
<dbReference type="Proteomes" id="UP000051124">
    <property type="component" value="Unassembled WGS sequence"/>
</dbReference>
<gene>
    <name evidence="1" type="ORF">AMJ40_03705</name>
</gene>
<accession>A0A0S7WJ88</accession>
<evidence type="ECO:0008006" key="3">
    <source>
        <dbReference type="Google" id="ProtNLM"/>
    </source>
</evidence>
<protein>
    <recommendedName>
        <fullName evidence="3">KOW domain-containing protein</fullName>
    </recommendedName>
</protein>
<sequence>MAHAYTPGLKISERTKIKKERRLPLPGEVVVSLGDSVKADTIVARTNLPGNVQTMNVAGLLGILPEDIRTCMLKKEGDPVKKGDAIAETKGLFGLFKSKATAPEDGSIESVSHITGQVIFREPPIPVEVSAYIDGEVVEVFEKEGVAVETMCALVQGIFGIGGEAFGELKRAVGSPEMVLTPGEIDKDCRGKVLIGGSLITVEAVKKAVELGAHGIVAGGIADQDLSQFLGYDIGVAITGSEEKGITLIVTEGFGRLKMAEKTFRLLSGHEGKKASINGTTQIRAGVIRPEVVVPLDSRKEAAVKRREYKEGLEVGSPVRVIREPHFGQLGKVVALPPELRQIETGAKVRVLDVELEGGATVTLPRANVEMLEE</sequence>
<name>A0A0S7WJ88_UNCT6</name>
<proteinExistence type="predicted"/>
<evidence type="ECO:0000313" key="2">
    <source>
        <dbReference type="Proteomes" id="UP000051124"/>
    </source>
</evidence>